<dbReference type="Pfam" id="PF03900">
    <property type="entry name" value="Porphobil_deamC"/>
    <property type="match status" value="1"/>
</dbReference>
<dbReference type="AlphaFoldDB" id="A0A419R5X2"/>
<comment type="subunit">
    <text evidence="4 8">Monomer.</text>
</comment>
<dbReference type="InterPro" id="IPR022419">
    <property type="entry name" value="Porphobilin_deaminase_cofac_BS"/>
</dbReference>
<evidence type="ECO:0000313" key="12">
    <source>
        <dbReference type="Proteomes" id="UP000284322"/>
    </source>
</evidence>
<dbReference type="GO" id="GO:0004418">
    <property type="term" value="F:hydroxymethylbilane synthase activity"/>
    <property type="evidence" value="ECO:0007669"/>
    <property type="project" value="UniProtKB-UniRule"/>
</dbReference>
<comment type="caution">
    <text evidence="11">The sequence shown here is derived from an EMBL/GenBank/DDBJ whole genome shotgun (WGS) entry which is preliminary data.</text>
</comment>
<protein>
    <recommendedName>
        <fullName evidence="8">Porphobilinogen deaminase</fullName>
        <shortName evidence="8">PBG</shortName>
        <ecNumber evidence="8">2.5.1.61</ecNumber>
    </recommendedName>
    <alternativeName>
        <fullName evidence="8">Hydroxymethylbilane synthase</fullName>
        <shortName evidence="8">HMBS</shortName>
    </alternativeName>
    <alternativeName>
        <fullName evidence="8">Pre-uroporphyrinogen synthase</fullName>
    </alternativeName>
</protein>
<name>A0A419R5X2_9SPHN</name>
<evidence type="ECO:0000256" key="7">
    <source>
        <dbReference type="ARBA" id="ARBA00048169"/>
    </source>
</evidence>
<evidence type="ECO:0000256" key="6">
    <source>
        <dbReference type="ARBA" id="ARBA00023244"/>
    </source>
</evidence>
<dbReference type="GO" id="GO:0005737">
    <property type="term" value="C:cytoplasm"/>
    <property type="evidence" value="ECO:0007669"/>
    <property type="project" value="UniProtKB-UniRule"/>
</dbReference>
<comment type="catalytic activity">
    <reaction evidence="7 8">
        <text>4 porphobilinogen + H2O = hydroxymethylbilane + 4 NH4(+)</text>
        <dbReference type="Rhea" id="RHEA:13185"/>
        <dbReference type="ChEBI" id="CHEBI:15377"/>
        <dbReference type="ChEBI" id="CHEBI:28938"/>
        <dbReference type="ChEBI" id="CHEBI:57845"/>
        <dbReference type="ChEBI" id="CHEBI:58126"/>
        <dbReference type="EC" id="2.5.1.61"/>
    </reaction>
</comment>
<evidence type="ECO:0000256" key="1">
    <source>
        <dbReference type="ARBA" id="ARBA00002869"/>
    </source>
</evidence>
<dbReference type="RefSeq" id="WP_120106088.1">
    <property type="nucleotide sequence ID" value="NZ_RAHJ01000003.1"/>
</dbReference>
<dbReference type="InterPro" id="IPR022418">
    <property type="entry name" value="Porphobilinogen_deaminase_C"/>
</dbReference>
<evidence type="ECO:0000256" key="8">
    <source>
        <dbReference type="HAMAP-Rule" id="MF_00260"/>
    </source>
</evidence>
<dbReference type="PIRSF" id="PIRSF001438">
    <property type="entry name" value="4pyrrol_synth_OHMeBilane_synth"/>
    <property type="match status" value="1"/>
</dbReference>
<dbReference type="Gene3D" id="3.40.190.10">
    <property type="entry name" value="Periplasmic binding protein-like II"/>
    <property type="match status" value="2"/>
</dbReference>
<dbReference type="Pfam" id="PF01379">
    <property type="entry name" value="Porphobil_deam"/>
    <property type="match status" value="1"/>
</dbReference>
<dbReference type="PANTHER" id="PTHR11557">
    <property type="entry name" value="PORPHOBILINOGEN DEAMINASE"/>
    <property type="match status" value="1"/>
</dbReference>
<keyword evidence="12" id="KW-1185">Reference proteome</keyword>
<feature type="domain" description="Porphobilinogen deaminase N-terminal" evidence="9">
    <location>
        <begin position="8"/>
        <end position="214"/>
    </location>
</feature>
<reference evidence="11 12" key="1">
    <citation type="submission" date="2018-09" db="EMBL/GenBank/DDBJ databases">
        <title>Altererythrobacter sp.Ery1 and Ery12, the genome sequencing of novel strains in genus Alterythrobacter.</title>
        <authorList>
            <person name="Cheng H."/>
            <person name="Wu Y.-H."/>
            <person name="Fang C."/>
            <person name="Xu X.-W."/>
        </authorList>
    </citation>
    <scope>NUCLEOTIDE SEQUENCE [LARGE SCALE GENOMIC DNA]</scope>
    <source>
        <strain evidence="11 12">Ery12</strain>
    </source>
</reference>
<dbReference type="SUPFAM" id="SSF54782">
    <property type="entry name" value="Porphobilinogen deaminase (hydroxymethylbilane synthase), C-terminal domain"/>
    <property type="match status" value="1"/>
</dbReference>
<dbReference type="NCBIfam" id="TIGR00212">
    <property type="entry name" value="hemC"/>
    <property type="match status" value="1"/>
</dbReference>
<dbReference type="EMBL" id="RAHJ01000003">
    <property type="protein sequence ID" value="RJX71184.1"/>
    <property type="molecule type" value="Genomic_DNA"/>
</dbReference>
<proteinExistence type="inferred from homology"/>
<feature type="domain" description="Porphobilinogen deaminase C-terminal" evidence="10">
    <location>
        <begin position="228"/>
        <end position="273"/>
    </location>
</feature>
<dbReference type="InterPro" id="IPR022417">
    <property type="entry name" value="Porphobilin_deaminase_N"/>
</dbReference>
<comment type="cofactor">
    <cofactor evidence="8">
        <name>dipyrromethane</name>
        <dbReference type="ChEBI" id="CHEBI:60342"/>
    </cofactor>
    <text evidence="8">Binds 1 dipyrromethane group covalently.</text>
</comment>
<keyword evidence="6 8" id="KW-0627">Porphyrin biosynthesis</keyword>
<evidence type="ECO:0000313" key="11">
    <source>
        <dbReference type="EMBL" id="RJX71184.1"/>
    </source>
</evidence>
<dbReference type="HAMAP" id="MF_00260">
    <property type="entry name" value="Porphobil_deam"/>
    <property type="match status" value="1"/>
</dbReference>
<dbReference type="Gene3D" id="3.30.160.40">
    <property type="entry name" value="Porphobilinogen deaminase, C-terminal domain"/>
    <property type="match status" value="1"/>
</dbReference>
<comment type="function">
    <text evidence="1 8">Tetrapolymerization of the monopyrrole PBG into the hydroxymethylbilane pre-uroporphyrinogen in several discrete steps.</text>
</comment>
<comment type="pathway">
    <text evidence="2">Porphyrin-containing compound metabolism; protoporphyrin-IX biosynthesis; coproporphyrinogen-III from 5-aminolevulinate: step 2/4.</text>
</comment>
<dbReference type="InterPro" id="IPR036803">
    <property type="entry name" value="Porphobilinogen_deaminase_C_sf"/>
</dbReference>
<gene>
    <name evidence="8" type="primary">hemC</name>
    <name evidence="11" type="ORF">D6858_00660</name>
</gene>
<evidence type="ECO:0000256" key="5">
    <source>
        <dbReference type="ARBA" id="ARBA00022679"/>
    </source>
</evidence>
<organism evidence="11 12">
    <name type="scientific">Tsuneonella suprasediminis</name>
    <dbReference type="NCBI Taxonomy" id="2306996"/>
    <lineage>
        <taxon>Bacteria</taxon>
        <taxon>Pseudomonadati</taxon>
        <taxon>Pseudomonadota</taxon>
        <taxon>Alphaproteobacteria</taxon>
        <taxon>Sphingomonadales</taxon>
        <taxon>Erythrobacteraceae</taxon>
        <taxon>Tsuneonella</taxon>
    </lineage>
</organism>
<evidence type="ECO:0000259" key="9">
    <source>
        <dbReference type="Pfam" id="PF01379"/>
    </source>
</evidence>
<accession>A0A419R5X2</accession>
<dbReference type="OrthoDB" id="9810298at2"/>
<evidence type="ECO:0000256" key="4">
    <source>
        <dbReference type="ARBA" id="ARBA00011245"/>
    </source>
</evidence>
<feature type="modified residue" description="S-(dipyrrolylmethanemethyl)cysteine" evidence="8">
    <location>
        <position position="243"/>
    </location>
</feature>
<dbReference type="GO" id="GO:0006782">
    <property type="term" value="P:protoporphyrinogen IX biosynthetic process"/>
    <property type="evidence" value="ECO:0007669"/>
    <property type="project" value="UniProtKB-UniRule"/>
</dbReference>
<evidence type="ECO:0000259" key="10">
    <source>
        <dbReference type="Pfam" id="PF03900"/>
    </source>
</evidence>
<evidence type="ECO:0000256" key="2">
    <source>
        <dbReference type="ARBA" id="ARBA00004735"/>
    </source>
</evidence>
<dbReference type="PROSITE" id="PS00533">
    <property type="entry name" value="PORPHOBILINOGEN_DEAM"/>
    <property type="match status" value="1"/>
</dbReference>
<dbReference type="EC" id="2.5.1.61" evidence="8"/>
<comment type="miscellaneous">
    <text evidence="8">The porphobilinogen subunits are added to the dipyrromethane group.</text>
</comment>
<evidence type="ECO:0000256" key="3">
    <source>
        <dbReference type="ARBA" id="ARBA00005638"/>
    </source>
</evidence>
<sequence>MKANILKLRLGTRKSPLAMAQAHEARARLCKAHGWDESAIELVPVVASGDKVQDRPLAEIGGKALWTKELDGWLAEGRIDASVHSMKDVETIRPDFLAIAAILPRADVRDVLLGADSIAAIPHGARIGTSAPRRAAQMLHNRPDCSIVSFRGNVATRMARLEAGEADVTLLAAAGLERLGQSSAGAPIPLDQWLPAPAQGAIGIECRADDTQTREWLAAIDHAPSHDAVMAERALLEALGGNCHSPIAVLTSVEDGELAMQAAIFSADGAERVAGEARFAPGDGYGPQGLAADLLLRASPAVKALFGIG</sequence>
<keyword evidence="5 8" id="KW-0808">Transferase</keyword>
<dbReference type="UniPathway" id="UPA00251">
    <property type="reaction ID" value="UER00319"/>
</dbReference>
<dbReference type="SUPFAM" id="SSF53850">
    <property type="entry name" value="Periplasmic binding protein-like II"/>
    <property type="match status" value="1"/>
</dbReference>
<dbReference type="PRINTS" id="PR00151">
    <property type="entry name" value="PORPHBDMNASE"/>
</dbReference>
<comment type="similarity">
    <text evidence="3 8">Belongs to the HMBS family.</text>
</comment>
<dbReference type="Proteomes" id="UP000284322">
    <property type="component" value="Unassembled WGS sequence"/>
</dbReference>
<dbReference type="InterPro" id="IPR000860">
    <property type="entry name" value="HemC"/>
</dbReference>
<dbReference type="PANTHER" id="PTHR11557:SF0">
    <property type="entry name" value="PORPHOBILINOGEN DEAMINASE"/>
    <property type="match status" value="1"/>
</dbReference>